<dbReference type="Gene3D" id="2.70.98.10">
    <property type="match status" value="1"/>
</dbReference>
<dbReference type="AlphaFoldDB" id="B7G1Q9"/>
<dbReference type="STRING" id="556484.B7G1Q9"/>
<dbReference type="RefSeq" id="XP_002181076.1">
    <property type="nucleotide sequence ID" value="XM_002181040.1"/>
</dbReference>
<dbReference type="KEGG" id="pti:PHATRDRAFT_46582"/>
<evidence type="ECO:0000313" key="7">
    <source>
        <dbReference type="Proteomes" id="UP000000759"/>
    </source>
</evidence>
<dbReference type="SMART" id="SM01038">
    <property type="entry name" value="Bgal_small_N"/>
    <property type="match status" value="1"/>
</dbReference>
<dbReference type="InterPro" id="IPR006103">
    <property type="entry name" value="Glyco_hydro_2_cat"/>
</dbReference>
<evidence type="ECO:0000256" key="2">
    <source>
        <dbReference type="ARBA" id="ARBA00012756"/>
    </source>
</evidence>
<keyword evidence="4" id="KW-0326">Glycosidase</keyword>
<dbReference type="Pfam" id="PF16353">
    <property type="entry name" value="LacZ_4"/>
    <property type="match status" value="1"/>
</dbReference>
<dbReference type="InterPro" id="IPR036156">
    <property type="entry name" value="Beta-gal/glucu_dom_sf"/>
</dbReference>
<organism evidence="6 7">
    <name type="scientific">Phaeodactylum tricornutum (strain CCAP 1055/1)</name>
    <dbReference type="NCBI Taxonomy" id="556484"/>
    <lineage>
        <taxon>Eukaryota</taxon>
        <taxon>Sar</taxon>
        <taxon>Stramenopiles</taxon>
        <taxon>Ochrophyta</taxon>
        <taxon>Bacillariophyta</taxon>
        <taxon>Bacillariophyceae</taxon>
        <taxon>Bacillariophycidae</taxon>
        <taxon>Naviculales</taxon>
        <taxon>Phaeodactylaceae</taxon>
        <taxon>Phaeodactylum</taxon>
    </lineage>
</organism>
<dbReference type="eggNOG" id="ENOG502R0YR">
    <property type="taxonomic scope" value="Eukaryota"/>
</dbReference>
<dbReference type="Proteomes" id="UP000000759">
    <property type="component" value="Chromosome 10"/>
</dbReference>
<sequence length="561" mass="62263">MIDQGLRVKDESAGDGYFFAYGGDFGDTVNDLQFCINGMFTPDREPHPAVAEIKFLMQPVELKPSENYRGNEGQLLVHVAGNSNAEIVLNVKNRYSFSNLSHLVWSWHLVSNRSVDPIRSGCFVLQLNGDTITAVVVLDDVLSRVMLLERRGAVAENSYFLNIRGSLQNKTSWAKSSHVVVAQQLPVAFRFAQPKSTLAQEEQIMQSNESLRMVEDVKSISVYRSSLGDSIPFAIIDKESASLASYAPNGTNLFEIGALQQNFTRAATDNDRGGMELTLNFLQLFGFLQDLYGSICGYEDFSYHSHWKMVGLDQKSPPEVACIRTQLKESQNGDEAIVVAFCTVGQDRVKPLFTLTVSYHFYLDGRVKISNDVFPSKAIRKATSLPRVGLSIKLKKCLTEVKYFGRGPGENYPDRKSGSEMGVYTTSPAEMGYSKYIVPGENGSRTDCEWVSFRSAEGDGLCVLSDRARRCGSSFSCSALLYDAAELHTATHTLPARRDGEHIVHVNIDHKIMGLGGDTSWFPGVYPEYLVSSKDAYKYSVVLVPLEKEDDVALKVYGIPR</sequence>
<name>B7G1Q9_PHATC</name>
<dbReference type="InParanoid" id="B7G1Q9"/>
<keyword evidence="3" id="KW-0378">Hydrolase</keyword>
<dbReference type="PaxDb" id="2850-Phatr46582"/>
<dbReference type="GO" id="GO:0009341">
    <property type="term" value="C:beta-galactosidase complex"/>
    <property type="evidence" value="ECO:0007669"/>
    <property type="project" value="InterPro"/>
</dbReference>
<comment type="catalytic activity">
    <reaction evidence="1">
        <text>Hydrolysis of terminal non-reducing beta-D-galactose residues in beta-D-galactosides.</text>
        <dbReference type="EC" id="3.2.1.23"/>
    </reaction>
</comment>
<dbReference type="OrthoDB" id="408320at2759"/>
<dbReference type="InterPro" id="IPR014718">
    <property type="entry name" value="GH-type_carb-bd"/>
</dbReference>
<reference evidence="7" key="2">
    <citation type="submission" date="2008-08" db="EMBL/GenBank/DDBJ databases">
        <authorList>
            <consortium name="Diatom Consortium"/>
            <person name="Grigoriev I."/>
            <person name="Grimwood J."/>
            <person name="Kuo A."/>
            <person name="Otillar R.P."/>
            <person name="Salamov A."/>
            <person name="Detter J.C."/>
            <person name="Lindquist E."/>
            <person name="Shapiro H."/>
            <person name="Lucas S."/>
            <person name="Glavina del Rio T."/>
            <person name="Pitluck S."/>
            <person name="Rokhsar D."/>
            <person name="Bowler C."/>
        </authorList>
    </citation>
    <scope>GENOME REANNOTATION</scope>
    <source>
        <strain evidence="7">CCAP 1055/1</strain>
    </source>
</reference>
<dbReference type="Pfam" id="PF02929">
    <property type="entry name" value="Bgal_small_N"/>
    <property type="match status" value="1"/>
</dbReference>
<dbReference type="Gene3D" id="3.20.20.80">
    <property type="entry name" value="Glycosidases"/>
    <property type="match status" value="1"/>
</dbReference>
<evidence type="ECO:0000256" key="4">
    <source>
        <dbReference type="ARBA" id="ARBA00023295"/>
    </source>
</evidence>
<gene>
    <name evidence="6" type="ORF">PHATRDRAFT_46582</name>
</gene>
<evidence type="ECO:0000256" key="3">
    <source>
        <dbReference type="ARBA" id="ARBA00022801"/>
    </source>
</evidence>
<dbReference type="Gene3D" id="2.60.40.10">
    <property type="entry name" value="Immunoglobulins"/>
    <property type="match status" value="1"/>
</dbReference>
<evidence type="ECO:0000313" key="6">
    <source>
        <dbReference type="EMBL" id="EEC47728.1"/>
    </source>
</evidence>
<proteinExistence type="predicted"/>
<dbReference type="InterPro" id="IPR050347">
    <property type="entry name" value="Bact_Beta-galactosidase"/>
</dbReference>
<dbReference type="SUPFAM" id="SSF49303">
    <property type="entry name" value="beta-Galactosidase/glucuronidase domain"/>
    <property type="match status" value="1"/>
</dbReference>
<dbReference type="InterPro" id="IPR013783">
    <property type="entry name" value="Ig-like_fold"/>
</dbReference>
<dbReference type="SUPFAM" id="SSF74650">
    <property type="entry name" value="Galactose mutarotase-like"/>
    <property type="match status" value="1"/>
</dbReference>
<dbReference type="EMBL" id="CM000613">
    <property type="protein sequence ID" value="EEC47728.1"/>
    <property type="molecule type" value="Genomic_DNA"/>
</dbReference>
<dbReference type="InterPro" id="IPR011013">
    <property type="entry name" value="Gal_mutarotase_sf_dom"/>
</dbReference>
<dbReference type="InterPro" id="IPR004199">
    <property type="entry name" value="B-gal_small/dom_5"/>
</dbReference>
<dbReference type="InterPro" id="IPR017853">
    <property type="entry name" value="GH"/>
</dbReference>
<dbReference type="PANTHER" id="PTHR46323:SF2">
    <property type="entry name" value="BETA-GALACTOSIDASE"/>
    <property type="match status" value="1"/>
</dbReference>
<reference evidence="6 7" key="1">
    <citation type="journal article" date="2008" name="Nature">
        <title>The Phaeodactylum genome reveals the evolutionary history of diatom genomes.</title>
        <authorList>
            <person name="Bowler C."/>
            <person name="Allen A.E."/>
            <person name="Badger J.H."/>
            <person name="Grimwood J."/>
            <person name="Jabbari K."/>
            <person name="Kuo A."/>
            <person name="Maheswari U."/>
            <person name="Martens C."/>
            <person name="Maumus F."/>
            <person name="Otillar R.P."/>
            <person name="Rayko E."/>
            <person name="Salamov A."/>
            <person name="Vandepoele K."/>
            <person name="Beszteri B."/>
            <person name="Gruber A."/>
            <person name="Heijde M."/>
            <person name="Katinka M."/>
            <person name="Mock T."/>
            <person name="Valentin K."/>
            <person name="Verret F."/>
            <person name="Berges J.A."/>
            <person name="Brownlee C."/>
            <person name="Cadoret J.P."/>
            <person name="Chiovitti A."/>
            <person name="Choi C.J."/>
            <person name="Coesel S."/>
            <person name="De Martino A."/>
            <person name="Detter J.C."/>
            <person name="Durkin C."/>
            <person name="Falciatore A."/>
            <person name="Fournet J."/>
            <person name="Haruta M."/>
            <person name="Huysman M.J."/>
            <person name="Jenkins B.D."/>
            <person name="Jiroutova K."/>
            <person name="Jorgensen R.E."/>
            <person name="Joubert Y."/>
            <person name="Kaplan A."/>
            <person name="Kroger N."/>
            <person name="Kroth P.G."/>
            <person name="La Roche J."/>
            <person name="Lindquist E."/>
            <person name="Lommer M."/>
            <person name="Martin-Jezequel V."/>
            <person name="Lopez P.J."/>
            <person name="Lucas S."/>
            <person name="Mangogna M."/>
            <person name="McGinnis K."/>
            <person name="Medlin L.K."/>
            <person name="Montsant A."/>
            <person name="Oudot-Le Secq M.P."/>
            <person name="Napoli C."/>
            <person name="Obornik M."/>
            <person name="Parker M.S."/>
            <person name="Petit J.L."/>
            <person name="Porcel B.M."/>
            <person name="Poulsen N."/>
            <person name="Robison M."/>
            <person name="Rychlewski L."/>
            <person name="Rynearson T.A."/>
            <person name="Schmutz J."/>
            <person name="Shapiro H."/>
            <person name="Siaut M."/>
            <person name="Stanley M."/>
            <person name="Sussman M.R."/>
            <person name="Taylor A.R."/>
            <person name="Vardi A."/>
            <person name="von Dassow P."/>
            <person name="Vyverman W."/>
            <person name="Willis A."/>
            <person name="Wyrwicz L.S."/>
            <person name="Rokhsar D.S."/>
            <person name="Weissenbach J."/>
            <person name="Armbrust E.V."/>
            <person name="Green B.R."/>
            <person name="Van de Peer Y."/>
            <person name="Grigoriev I.V."/>
        </authorList>
    </citation>
    <scope>NUCLEOTIDE SEQUENCE [LARGE SCALE GENOMIC DNA]</scope>
    <source>
        <strain evidence="6 7">CCAP 1055/1</strain>
    </source>
</reference>
<evidence type="ECO:0000259" key="5">
    <source>
        <dbReference type="SMART" id="SM01038"/>
    </source>
</evidence>
<dbReference type="EC" id="3.2.1.23" evidence="2"/>
<dbReference type="GO" id="GO:0030246">
    <property type="term" value="F:carbohydrate binding"/>
    <property type="evidence" value="ECO:0007669"/>
    <property type="project" value="InterPro"/>
</dbReference>
<dbReference type="InterPro" id="IPR032312">
    <property type="entry name" value="LacZ_4"/>
</dbReference>
<dbReference type="PANTHER" id="PTHR46323">
    <property type="entry name" value="BETA-GALACTOSIDASE"/>
    <property type="match status" value="1"/>
</dbReference>
<dbReference type="SUPFAM" id="SSF51445">
    <property type="entry name" value="(Trans)glycosidases"/>
    <property type="match status" value="1"/>
</dbReference>
<keyword evidence="7" id="KW-1185">Reference proteome</keyword>
<dbReference type="HOGENOM" id="CLU_002346_4_0_1"/>
<dbReference type="GO" id="GO:0005990">
    <property type="term" value="P:lactose catabolic process"/>
    <property type="evidence" value="ECO:0007669"/>
    <property type="project" value="TreeGrafter"/>
</dbReference>
<accession>B7G1Q9</accession>
<evidence type="ECO:0000256" key="1">
    <source>
        <dbReference type="ARBA" id="ARBA00001412"/>
    </source>
</evidence>
<dbReference type="GeneID" id="7201857"/>
<dbReference type="Pfam" id="PF02836">
    <property type="entry name" value="Glyco_hydro_2_C"/>
    <property type="match status" value="1"/>
</dbReference>
<protein>
    <recommendedName>
        <fullName evidence="2">beta-galactosidase</fullName>
        <ecNumber evidence="2">3.2.1.23</ecNumber>
    </recommendedName>
</protein>
<feature type="domain" description="Beta galactosidase small chain/" evidence="5">
    <location>
        <begin position="234"/>
        <end position="544"/>
    </location>
</feature>
<dbReference type="GO" id="GO:0004565">
    <property type="term" value="F:beta-galactosidase activity"/>
    <property type="evidence" value="ECO:0007669"/>
    <property type="project" value="UniProtKB-EC"/>
</dbReference>